<comment type="caution">
    <text evidence="7">The sequence shown here is derived from an EMBL/GenBank/DDBJ whole genome shotgun (WGS) entry which is preliminary data.</text>
</comment>
<evidence type="ECO:0000313" key="7">
    <source>
        <dbReference type="EMBL" id="KAK9873384.1"/>
    </source>
</evidence>
<reference evidence="7 8" key="1">
    <citation type="submission" date="2023-03" db="EMBL/GenBank/DDBJ databases">
        <title>Genome insight into feeding habits of ladybird beetles.</title>
        <authorList>
            <person name="Li H.-S."/>
            <person name="Huang Y.-H."/>
            <person name="Pang H."/>
        </authorList>
    </citation>
    <scope>NUCLEOTIDE SEQUENCE [LARGE SCALE GENOMIC DNA]</scope>
    <source>
        <strain evidence="7">SYSU_2023b</strain>
        <tissue evidence="7">Whole body</tissue>
    </source>
</reference>
<dbReference type="Gene3D" id="2.160.10.10">
    <property type="entry name" value="Hexapeptide repeat proteins"/>
    <property type="match status" value="1"/>
</dbReference>
<dbReference type="InterPro" id="IPR011004">
    <property type="entry name" value="Trimer_LpxA-like_sf"/>
</dbReference>
<evidence type="ECO:0000256" key="5">
    <source>
        <dbReference type="ARBA" id="ARBA00023212"/>
    </source>
</evidence>
<evidence type="ECO:0000256" key="2">
    <source>
        <dbReference type="ARBA" id="ARBA00007719"/>
    </source>
</evidence>
<comment type="similarity">
    <text evidence="2">Belongs to the dynactin subunits 5/6 family. Dynactin subunit 6 subfamily.</text>
</comment>
<dbReference type="InterPro" id="IPR027777">
    <property type="entry name" value="DCTN6"/>
</dbReference>
<dbReference type="CDD" id="cd04646">
    <property type="entry name" value="LbH_Dynactin_6"/>
    <property type="match status" value="1"/>
</dbReference>
<dbReference type="GO" id="GO:0007052">
    <property type="term" value="P:mitotic spindle organization"/>
    <property type="evidence" value="ECO:0007669"/>
    <property type="project" value="TreeGrafter"/>
</dbReference>
<dbReference type="AlphaFoldDB" id="A0AAW1TYE9"/>
<dbReference type="SUPFAM" id="SSF51161">
    <property type="entry name" value="Trimeric LpxA-like enzymes"/>
    <property type="match status" value="1"/>
</dbReference>
<dbReference type="EMBL" id="JARQZJ010000019">
    <property type="protein sequence ID" value="KAK9873384.1"/>
    <property type="molecule type" value="Genomic_DNA"/>
</dbReference>
<dbReference type="PANTHER" id="PTHR13072:SF0">
    <property type="entry name" value="DYNACTIN SUBUNIT 6"/>
    <property type="match status" value="1"/>
</dbReference>
<evidence type="ECO:0000256" key="3">
    <source>
        <dbReference type="ARBA" id="ARBA00016573"/>
    </source>
</evidence>
<sequence length="185" mass="20435">MSDITLPRNNIKITTGALVCEDSKLRGDITIGKDTIVHPMATIIAESAPIIIGENCLIEEQAKIVYRVPFDRVEDKDNIPPLIIGSFNVFEVGCHVEAAKIGDSNVFESKCFVGNKVSVSNGCTIGAGCQLTNEQELKENIIVYGEKCQMREGLSKPLPQYSQMETLMKILPSYHHIKKPTQKTK</sequence>
<organism evidence="7 8">
    <name type="scientific">Henosepilachna vigintioctopunctata</name>
    <dbReference type="NCBI Taxonomy" id="420089"/>
    <lineage>
        <taxon>Eukaryota</taxon>
        <taxon>Metazoa</taxon>
        <taxon>Ecdysozoa</taxon>
        <taxon>Arthropoda</taxon>
        <taxon>Hexapoda</taxon>
        <taxon>Insecta</taxon>
        <taxon>Pterygota</taxon>
        <taxon>Neoptera</taxon>
        <taxon>Endopterygota</taxon>
        <taxon>Coleoptera</taxon>
        <taxon>Polyphaga</taxon>
        <taxon>Cucujiformia</taxon>
        <taxon>Coccinelloidea</taxon>
        <taxon>Coccinellidae</taxon>
        <taxon>Epilachninae</taxon>
        <taxon>Epilachnini</taxon>
        <taxon>Henosepilachna</taxon>
    </lineage>
</organism>
<dbReference type="GO" id="GO:0005869">
    <property type="term" value="C:dynactin complex"/>
    <property type="evidence" value="ECO:0007669"/>
    <property type="project" value="InterPro"/>
</dbReference>
<evidence type="ECO:0000313" key="8">
    <source>
        <dbReference type="Proteomes" id="UP001431783"/>
    </source>
</evidence>
<comment type="subcellular location">
    <subcellularLocation>
        <location evidence="1">Cytoplasm</location>
        <location evidence="1">Cytoskeleton</location>
    </subcellularLocation>
</comment>
<gene>
    <name evidence="7" type="ORF">WA026_022448</name>
</gene>
<dbReference type="PANTHER" id="PTHR13072">
    <property type="entry name" value="DYNACTIN 6"/>
    <property type="match status" value="1"/>
</dbReference>
<dbReference type="GO" id="GO:0070840">
    <property type="term" value="F:dynein complex binding"/>
    <property type="evidence" value="ECO:0007669"/>
    <property type="project" value="TreeGrafter"/>
</dbReference>
<name>A0AAW1TYE9_9CUCU</name>
<keyword evidence="4" id="KW-0963">Cytoplasm</keyword>
<comment type="function">
    <text evidence="6">Part of the dynactin complex that activates the molecular motor dynein for ultra-processive transport along microtubules.</text>
</comment>
<evidence type="ECO:0000256" key="1">
    <source>
        <dbReference type="ARBA" id="ARBA00004245"/>
    </source>
</evidence>
<keyword evidence="5" id="KW-0206">Cytoskeleton</keyword>
<proteinExistence type="inferred from homology"/>
<evidence type="ECO:0000256" key="6">
    <source>
        <dbReference type="ARBA" id="ARBA00034687"/>
    </source>
</evidence>
<evidence type="ECO:0000256" key="4">
    <source>
        <dbReference type="ARBA" id="ARBA00022490"/>
    </source>
</evidence>
<protein>
    <recommendedName>
        <fullName evidence="3">Dynactin subunit 6</fullName>
    </recommendedName>
</protein>
<keyword evidence="8" id="KW-1185">Reference proteome</keyword>
<dbReference type="Proteomes" id="UP001431783">
    <property type="component" value="Unassembled WGS sequence"/>
</dbReference>
<accession>A0AAW1TYE9</accession>